<gene>
    <name evidence="2" type="ORF">V1264_009706</name>
</gene>
<dbReference type="PANTHER" id="PTHR16165:SF5">
    <property type="entry name" value="NXPE FAMILY MEMBER 3"/>
    <property type="match status" value="1"/>
</dbReference>
<comment type="caution">
    <text evidence="2">The sequence shown here is derived from an EMBL/GenBank/DDBJ whole genome shotgun (WGS) entry which is preliminary data.</text>
</comment>
<protein>
    <recommendedName>
        <fullName evidence="1">NXPE C-terminal domain-containing protein</fullName>
    </recommendedName>
</protein>
<dbReference type="Pfam" id="PF24536">
    <property type="entry name" value="NXPE4_C"/>
    <property type="match status" value="1"/>
</dbReference>
<dbReference type="EMBL" id="JBAMIC010000022">
    <property type="protein sequence ID" value="KAK7092105.1"/>
    <property type="molecule type" value="Genomic_DNA"/>
</dbReference>
<proteinExistence type="predicted"/>
<feature type="domain" description="NXPE C-terminal" evidence="1">
    <location>
        <begin position="6"/>
        <end position="230"/>
    </location>
</feature>
<sequence length="232" mass="27476">MDNGKWRPLFCSIRDFQPDDVEQCLTNHTLYLLGDSNMRVWWEAMKNMLTCNRVESGHKHRHRLCEVGSRSISVKSAIHGYPTHSTKFTENVPLPDALKELRHHRRHLHRDVILVLHYYLHFSFFALDVFRVRVRDARRHLEEFLLSIPDARVFIRGPHVVLDGYKKHIERGDIYGPAYIQIWKEEFEGLWDRVTFLDFWDMTIATENVSSHPPPDVIKKMVRVLLGYICDS</sequence>
<name>A0AAN9G310_9CAEN</name>
<evidence type="ECO:0000259" key="1">
    <source>
        <dbReference type="Pfam" id="PF24536"/>
    </source>
</evidence>
<keyword evidence="3" id="KW-1185">Reference proteome</keyword>
<dbReference type="InterPro" id="IPR057106">
    <property type="entry name" value="NXPE4_C"/>
</dbReference>
<evidence type="ECO:0000313" key="3">
    <source>
        <dbReference type="Proteomes" id="UP001374579"/>
    </source>
</evidence>
<organism evidence="2 3">
    <name type="scientific">Littorina saxatilis</name>
    <dbReference type="NCBI Taxonomy" id="31220"/>
    <lineage>
        <taxon>Eukaryota</taxon>
        <taxon>Metazoa</taxon>
        <taxon>Spiralia</taxon>
        <taxon>Lophotrochozoa</taxon>
        <taxon>Mollusca</taxon>
        <taxon>Gastropoda</taxon>
        <taxon>Caenogastropoda</taxon>
        <taxon>Littorinimorpha</taxon>
        <taxon>Littorinoidea</taxon>
        <taxon>Littorinidae</taxon>
        <taxon>Littorina</taxon>
    </lineage>
</organism>
<dbReference type="Proteomes" id="UP001374579">
    <property type="component" value="Unassembled WGS sequence"/>
</dbReference>
<reference evidence="2 3" key="1">
    <citation type="submission" date="2024-02" db="EMBL/GenBank/DDBJ databases">
        <title>Chromosome-scale genome assembly of the rough periwinkle Littorina saxatilis.</title>
        <authorList>
            <person name="De Jode A."/>
            <person name="Faria R."/>
            <person name="Formenti G."/>
            <person name="Sims Y."/>
            <person name="Smith T.P."/>
            <person name="Tracey A."/>
            <person name="Wood J.M.D."/>
            <person name="Zagrodzka Z.B."/>
            <person name="Johannesson K."/>
            <person name="Butlin R.K."/>
            <person name="Leder E.H."/>
        </authorList>
    </citation>
    <scope>NUCLEOTIDE SEQUENCE [LARGE SCALE GENOMIC DNA]</scope>
    <source>
        <strain evidence="2">Snail1</strain>
        <tissue evidence="2">Muscle</tissue>
    </source>
</reference>
<dbReference type="PANTHER" id="PTHR16165">
    <property type="entry name" value="NXPE FAMILY MEMBER"/>
    <property type="match status" value="1"/>
</dbReference>
<dbReference type="AlphaFoldDB" id="A0AAN9G310"/>
<accession>A0AAN9G310</accession>
<evidence type="ECO:0000313" key="2">
    <source>
        <dbReference type="EMBL" id="KAK7092105.1"/>
    </source>
</evidence>